<feature type="domain" description="Wings apart-like protein C-terminal" evidence="3">
    <location>
        <begin position="514"/>
        <end position="855"/>
    </location>
</feature>
<feature type="compositionally biased region" description="Low complexity" evidence="2">
    <location>
        <begin position="399"/>
        <end position="413"/>
    </location>
</feature>
<dbReference type="AlphaFoldDB" id="A0A2C5WPP2"/>
<name>A0A2C5WPP2_9PEZI</name>
<sequence>MTTYGDMAPKKRAFNKAFAPSKQPHADSPSSSKAGATAPDSTSSSASAAASASLYDFDFDDVDASASIAARKTLLQPSSLTGVKKASASSMPKTRSLSSKHHRSISDVASSQDRASKHSDPPSVTQPAKPARKTRPRSSVLTSRPAPQSNSVAEATAATTAIPLATFPPPQRSPTRTYSGQRKVASLSRSQTTPATATNRLTKPPTLHRAAVSDLYDLPMEDAPPCRKITTRCVSSTQPAPAVTPEKPSRSQKATPKSASKPVYQAVGSSNGNGRIDSYFSQASNAPANQKRENISASSAASSHSLDRKPLQGTSQISADTLTSESPTKKTPIRNRSVYSSQNKSPPRADAKTTPKSSYKMTEMSPQNRTVNSAHEASAQANPPMKRRRLIDTLAAQMESSSESESESFNSEFRNSDSKAISQSPIHSSTNRFDQPQNRNTFQVGPRIRTRGPKVTYAMQRSIRADPNENDPNHDPFAVPILPSISSPKKDKDSFDFGDGPESDDEGGLAKGAIRSVHELRMAGANNRFADQIDDLFDRIGTPSPKPTSMRRNALLELASHIKTKTFSRQFRDNGAEGRLFANIGQETDTVSGFALVAILLTLLSSYSIPHVLPLLQENKVVHFLEGLLQSTESIIELSHQRRTNLSRNGKAAVASVKSDLIRLPIWKGSTLPKDLSPRTLALKFMDLHCKPADLGNFVISSKSMGDTLFSILHQYSDHEWQEDASADEKLDCLLASSVLGAHAMGFQDSSLKSHWNNNHLPVVVAVTDMTLSHSKFGPFEHAILRLTLNLSNNNPGAATATGLLALFKNLAATVCTTFGLVKDNLGKHDLNSDFSPFTKLVLVLGAMINFCEHCPPVRHSVDDWDEEDSPVDGLIGIFLQSHMATYQADSVEKMQLNVGFGYLAILLGYLCLSRSVRRKLEVRSAGKGLGDLRDTVREFMIMQCKVDNGGGGGSDHVQRLQKLLDELEMGI</sequence>
<dbReference type="PANTHER" id="PTHR22100">
    <property type="entry name" value="WINGS APART-LIKE PROTEIN HOMOLOG"/>
    <property type="match status" value="1"/>
</dbReference>
<gene>
    <name evidence="4" type="ORF">CFIMG_004937RA</name>
</gene>
<dbReference type="InterPro" id="IPR011989">
    <property type="entry name" value="ARM-like"/>
</dbReference>
<evidence type="ECO:0000256" key="2">
    <source>
        <dbReference type="SAM" id="MobiDB-lite"/>
    </source>
</evidence>
<feature type="compositionally biased region" description="Polar residues" evidence="2">
    <location>
        <begin position="267"/>
        <end position="288"/>
    </location>
</feature>
<feature type="compositionally biased region" description="Polar residues" evidence="2">
    <location>
        <begin position="137"/>
        <end position="152"/>
    </location>
</feature>
<feature type="compositionally biased region" description="Polar residues" evidence="2">
    <location>
        <begin position="187"/>
        <end position="201"/>
    </location>
</feature>
<dbReference type="OrthoDB" id="78088at2759"/>
<dbReference type="PANTHER" id="PTHR22100:SF13">
    <property type="entry name" value="WINGS APART-LIKE PROTEIN HOMOLOG"/>
    <property type="match status" value="1"/>
</dbReference>
<organism evidence="4 5">
    <name type="scientific">Ceratocystis fimbriata CBS 114723</name>
    <dbReference type="NCBI Taxonomy" id="1035309"/>
    <lineage>
        <taxon>Eukaryota</taxon>
        <taxon>Fungi</taxon>
        <taxon>Dikarya</taxon>
        <taxon>Ascomycota</taxon>
        <taxon>Pezizomycotina</taxon>
        <taxon>Sordariomycetes</taxon>
        <taxon>Hypocreomycetidae</taxon>
        <taxon>Microascales</taxon>
        <taxon>Ceratocystidaceae</taxon>
        <taxon>Ceratocystis</taxon>
    </lineage>
</organism>
<feature type="compositionally biased region" description="Polar residues" evidence="2">
    <location>
        <begin position="354"/>
        <end position="381"/>
    </location>
</feature>
<dbReference type="Pfam" id="PF07814">
    <property type="entry name" value="WAPL"/>
    <property type="match status" value="1"/>
</dbReference>
<comment type="caution">
    <text evidence="4">The sequence shown here is derived from an EMBL/GenBank/DDBJ whole genome shotgun (WGS) entry which is preliminary data.</text>
</comment>
<evidence type="ECO:0000259" key="3">
    <source>
        <dbReference type="Pfam" id="PF07814"/>
    </source>
</evidence>
<dbReference type="EMBL" id="APWK03000087">
    <property type="protein sequence ID" value="PHH51709.1"/>
    <property type="molecule type" value="Genomic_DNA"/>
</dbReference>
<dbReference type="Proteomes" id="UP000222788">
    <property type="component" value="Unassembled WGS sequence"/>
</dbReference>
<protein>
    <recommendedName>
        <fullName evidence="3">Wings apart-like protein C-terminal domain-containing protein</fullName>
    </recommendedName>
</protein>
<feature type="compositionally biased region" description="Basic and acidic residues" evidence="2">
    <location>
        <begin position="465"/>
        <end position="474"/>
    </location>
</feature>
<keyword evidence="5" id="KW-1185">Reference proteome</keyword>
<feature type="compositionally biased region" description="Polar residues" evidence="2">
    <location>
        <begin position="419"/>
        <end position="443"/>
    </location>
</feature>
<dbReference type="InterPro" id="IPR039874">
    <property type="entry name" value="WAPL"/>
</dbReference>
<feature type="region of interest" description="Disordered" evidence="2">
    <location>
        <begin position="465"/>
        <end position="509"/>
    </location>
</feature>
<feature type="region of interest" description="Disordered" evidence="2">
    <location>
        <begin position="219"/>
        <end position="453"/>
    </location>
</feature>
<accession>A0A2C5WPP2</accession>
<feature type="compositionally biased region" description="Polar residues" evidence="2">
    <location>
        <begin position="312"/>
        <end position="326"/>
    </location>
</feature>
<feature type="region of interest" description="Disordered" evidence="2">
    <location>
        <begin position="1"/>
        <end position="47"/>
    </location>
</feature>
<reference evidence="4 5" key="1">
    <citation type="journal article" date="2013" name="Fungal Biol.">
        <title>Analysis of microsatellite markers in the genome of the plant pathogen Ceratocystis fimbriata.</title>
        <authorList>
            <person name="Simpson M.C."/>
            <person name="Wilken P.M."/>
            <person name="Coetzee M.P."/>
            <person name="Wingfield M.J."/>
            <person name="Wingfield B.D."/>
        </authorList>
    </citation>
    <scope>NUCLEOTIDE SEQUENCE [LARGE SCALE GENOMIC DNA]</scope>
    <source>
        <strain evidence="4 5">CBS 114723</strain>
    </source>
</reference>
<dbReference type="STRING" id="1035309.A0A2C5WPP2"/>
<proteinExistence type="inferred from homology"/>
<evidence type="ECO:0000313" key="4">
    <source>
        <dbReference type="EMBL" id="PHH51709.1"/>
    </source>
</evidence>
<dbReference type="Gene3D" id="1.25.10.10">
    <property type="entry name" value="Leucine-rich Repeat Variant"/>
    <property type="match status" value="2"/>
</dbReference>
<feature type="compositionally biased region" description="Low complexity" evidence="2">
    <location>
        <begin position="36"/>
        <end position="47"/>
    </location>
</feature>
<reference evidence="4 5" key="2">
    <citation type="journal article" date="2013" name="IMA Fungus">
        <title>IMA Genome-F 1: Ceratocystis fimbriata: Draft nuclear genome sequence for the plant pathogen, Ceratocystis fimbriata.</title>
        <authorList>
            <person name="Wilken P.M."/>
            <person name="Steenkamp E.T."/>
            <person name="Wingfield M.J."/>
            <person name="de Beer Z.W."/>
            <person name="Wingfield B.D."/>
        </authorList>
    </citation>
    <scope>NUCLEOTIDE SEQUENCE [LARGE SCALE GENOMIC DNA]</scope>
    <source>
        <strain evidence="4 5">CBS 114723</strain>
    </source>
</reference>
<comment type="similarity">
    <text evidence="1">Belongs to the WAPL family.</text>
</comment>
<dbReference type="InterPro" id="IPR022771">
    <property type="entry name" value="WAPL_C"/>
</dbReference>
<evidence type="ECO:0000256" key="1">
    <source>
        <dbReference type="ARBA" id="ARBA00006854"/>
    </source>
</evidence>
<feature type="compositionally biased region" description="Low complexity" evidence="2">
    <location>
        <begin position="153"/>
        <end position="165"/>
    </location>
</feature>
<evidence type="ECO:0000313" key="5">
    <source>
        <dbReference type="Proteomes" id="UP000222788"/>
    </source>
</evidence>
<feature type="region of interest" description="Disordered" evidence="2">
    <location>
        <begin position="71"/>
        <end position="207"/>
    </location>
</feature>
<feature type="compositionally biased region" description="Polar residues" evidence="2">
    <location>
        <begin position="75"/>
        <end position="97"/>
    </location>
</feature>